<dbReference type="RefSeq" id="WP_003005593.1">
    <property type="nucleotide sequence ID" value="NZ_GG668631.1"/>
</dbReference>
<gene>
    <name evidence="1" type="ORF">HMPREF0765_0754</name>
</gene>
<proteinExistence type="predicted"/>
<reference evidence="1 2" key="1">
    <citation type="submission" date="2009-01" db="EMBL/GenBank/DDBJ databases">
        <authorList>
            <person name="Qin X."/>
            <person name="Bachman B."/>
            <person name="Battles P."/>
            <person name="Bell A."/>
            <person name="Bess C."/>
            <person name="Bickham C."/>
            <person name="Chaboub L."/>
            <person name="Chen D."/>
            <person name="Coyle M."/>
            <person name="Deiros D.R."/>
            <person name="Dinh H."/>
            <person name="Forbes L."/>
            <person name="Fowler G."/>
            <person name="Francisco L."/>
            <person name="Fu Q."/>
            <person name="Gubbala S."/>
            <person name="Hale W."/>
            <person name="Han Y."/>
            <person name="Hemphill L."/>
            <person name="Highlander S.K."/>
            <person name="Hirani K."/>
            <person name="Hogues M."/>
            <person name="Jackson L."/>
            <person name="Jakkamsetti A."/>
            <person name="Javaid M."/>
            <person name="Jiang H."/>
            <person name="Korchina V."/>
            <person name="Kovar C."/>
            <person name="Lara F."/>
            <person name="Lee S."/>
            <person name="Mata R."/>
            <person name="Mathew T."/>
            <person name="Moen C."/>
            <person name="Morales K."/>
            <person name="Munidasa M."/>
            <person name="Nazareth L."/>
            <person name="Ngo R."/>
            <person name="Nguyen L."/>
            <person name="Okwuonu G."/>
            <person name="Ongeri F."/>
            <person name="Patil S."/>
            <person name="Petrosino J."/>
            <person name="Pham C."/>
            <person name="Pham P."/>
            <person name="Pu L.-L."/>
            <person name="Puazo M."/>
            <person name="Raj R."/>
            <person name="Reid J."/>
            <person name="Rouhana J."/>
            <person name="Saada N."/>
            <person name="Shang Y."/>
            <person name="Simmons D."/>
            <person name="Thornton R."/>
            <person name="Warren J."/>
            <person name="Weissenberger G."/>
            <person name="Zhang J."/>
            <person name="Zhang L."/>
            <person name="Zhou C."/>
            <person name="Zhu D."/>
            <person name="Muzny D."/>
            <person name="Worley K."/>
            <person name="Gibbs R."/>
        </authorList>
    </citation>
    <scope>NUCLEOTIDE SEQUENCE [LARGE SCALE GENOMIC DNA]</scope>
    <source>
        <strain evidence="1 2">ATCC 33300</strain>
    </source>
</reference>
<dbReference type="EMBL" id="ACHB01000018">
    <property type="protein sequence ID" value="EEI93602.1"/>
    <property type="molecule type" value="Genomic_DNA"/>
</dbReference>
<organism evidence="1 2">
    <name type="scientific">Sphingobacterium spiritivorum ATCC 33300</name>
    <dbReference type="NCBI Taxonomy" id="525372"/>
    <lineage>
        <taxon>Bacteria</taxon>
        <taxon>Pseudomonadati</taxon>
        <taxon>Bacteroidota</taxon>
        <taxon>Sphingobacteriia</taxon>
        <taxon>Sphingobacteriales</taxon>
        <taxon>Sphingobacteriaceae</taxon>
        <taxon>Sphingobacterium</taxon>
    </lineage>
</organism>
<accession>C2FTX2</accession>
<protein>
    <submittedName>
        <fullName evidence="1">Uncharacterized protein</fullName>
    </submittedName>
</protein>
<evidence type="ECO:0000313" key="2">
    <source>
        <dbReference type="Proteomes" id="UP000006241"/>
    </source>
</evidence>
<dbReference type="Proteomes" id="UP000006241">
    <property type="component" value="Unassembled WGS sequence"/>
</dbReference>
<evidence type="ECO:0000313" key="1">
    <source>
        <dbReference type="EMBL" id="EEI93602.1"/>
    </source>
</evidence>
<comment type="caution">
    <text evidence="1">The sequence shown here is derived from an EMBL/GenBank/DDBJ whole genome shotgun (WGS) entry which is preliminary data.</text>
</comment>
<dbReference type="AlphaFoldDB" id="C2FTX2"/>
<name>C2FTX2_SPHSI</name>
<dbReference type="HOGENOM" id="CLU_1433648_0_0_10"/>
<sequence>MNDYLILSSIVCLWLTGCGPGADYRYLPKVTEIPTLPASWLASYPPSGGYELPADVPLISEENNSPLFLFAMQEGDRIKLRVVSSGCFQYSIYEIQIIKNKAAYQVQYGDHKKDLTTKQWRSLMKFERELSLLKNNTGSCTNVDTYILSAKGRAFIIKDSSCRWGGIQNLLEALQLSSEQIQVSEPQRS</sequence>